<dbReference type="Gene3D" id="3.30.300.20">
    <property type="match status" value="1"/>
</dbReference>
<dbReference type="AlphaFoldDB" id="A0A7U7EP85"/>
<dbReference type="Pfam" id="PF02566">
    <property type="entry name" value="OsmC"/>
    <property type="match status" value="1"/>
</dbReference>
<evidence type="ECO:0000313" key="2">
    <source>
        <dbReference type="Proteomes" id="UP000583387"/>
    </source>
</evidence>
<gene>
    <name evidence="1" type="ORF">PSEWESI4_02858</name>
</gene>
<dbReference type="PANTHER" id="PTHR39624:SF2">
    <property type="entry name" value="OSMC-LIKE PROTEIN"/>
    <property type="match status" value="1"/>
</dbReference>
<organism evidence="1 2">
    <name type="scientific">Zestomonas carbonaria</name>
    <dbReference type="NCBI Taxonomy" id="2762745"/>
    <lineage>
        <taxon>Bacteria</taxon>
        <taxon>Pseudomonadati</taxon>
        <taxon>Pseudomonadota</taxon>
        <taxon>Gammaproteobacteria</taxon>
        <taxon>Pseudomonadales</taxon>
        <taxon>Pseudomonadaceae</taxon>
        <taxon>Zestomonas</taxon>
    </lineage>
</organism>
<evidence type="ECO:0008006" key="3">
    <source>
        <dbReference type="Google" id="ProtNLM"/>
    </source>
</evidence>
<dbReference type="InterPro" id="IPR003718">
    <property type="entry name" value="OsmC/Ohr_fam"/>
</dbReference>
<comment type="caution">
    <text evidence="1">The sequence shown here is derived from an EMBL/GenBank/DDBJ whole genome shotgun (WGS) entry which is preliminary data.</text>
</comment>
<dbReference type="SUPFAM" id="SSF82784">
    <property type="entry name" value="OsmC-like"/>
    <property type="match status" value="1"/>
</dbReference>
<evidence type="ECO:0000313" key="1">
    <source>
        <dbReference type="EMBL" id="CAD5108570.1"/>
    </source>
</evidence>
<reference evidence="1 2" key="1">
    <citation type="submission" date="2020-08" db="EMBL/GenBank/DDBJ databases">
        <authorList>
            <person name="Criscuolo A."/>
        </authorList>
    </citation>
    <scope>NUCLEOTIDE SEQUENCE [LARGE SCALE GENOMIC DNA]</scope>
    <source>
        <strain evidence="1">CIP111764</strain>
    </source>
</reference>
<dbReference type="InterPro" id="IPR036102">
    <property type="entry name" value="OsmC/Ohrsf"/>
</dbReference>
<accession>A0A7U7EP85</accession>
<protein>
    <recommendedName>
        <fullName evidence="3">Redox protein</fullName>
    </recommendedName>
</protein>
<dbReference type="Proteomes" id="UP000583387">
    <property type="component" value="Unassembled WGS sequence"/>
</dbReference>
<sequence>MSKEIVTATIGTTPYRVTLSEGAHQWFGDAPQSLGGGESAPSPHQLLLSALGACTAITVSMYAQRKGLPLTGIDVELFISAEQLTPPALTQIERRVDFHGELDDAQRARLLEIANACPVHKLLSGEIRIETRLAG</sequence>
<dbReference type="EMBL" id="CAJFCI010000057">
    <property type="protein sequence ID" value="CAD5108570.1"/>
    <property type="molecule type" value="Genomic_DNA"/>
</dbReference>
<dbReference type="RefSeq" id="WP_187671889.1">
    <property type="nucleotide sequence ID" value="NZ_CAJFCI010000057.1"/>
</dbReference>
<name>A0A7U7EP85_9GAMM</name>
<dbReference type="PANTHER" id="PTHR39624">
    <property type="entry name" value="PROTEIN INVOLVED IN RIMO-MEDIATED BETA-METHYLTHIOLATION OF RIBOSOMAL PROTEIN S12 YCAO"/>
    <property type="match status" value="1"/>
</dbReference>
<proteinExistence type="predicted"/>
<dbReference type="InterPro" id="IPR015946">
    <property type="entry name" value="KH_dom-like_a/b"/>
</dbReference>
<keyword evidence="2" id="KW-1185">Reference proteome</keyword>